<dbReference type="Proteomes" id="UP000316621">
    <property type="component" value="Chromosome 7"/>
</dbReference>
<dbReference type="Pfam" id="PF13771">
    <property type="entry name" value="zf-HC5HC2H"/>
    <property type="match status" value="1"/>
</dbReference>
<keyword evidence="8" id="KW-0539">Nucleus</keyword>
<evidence type="ECO:0000313" key="12">
    <source>
        <dbReference type="Proteomes" id="UP000316621"/>
    </source>
</evidence>
<dbReference type="Gene3D" id="3.30.40.10">
    <property type="entry name" value="Zinc/RING finger domain, C3HC4 (zinc finger)"/>
    <property type="match status" value="1"/>
</dbReference>
<feature type="domain" description="MATH" evidence="9">
    <location>
        <begin position="20"/>
        <end position="143"/>
    </location>
</feature>
<keyword evidence="5" id="KW-0863">Zinc-finger</keyword>
<dbReference type="Pfam" id="PF22486">
    <property type="entry name" value="MATH_2"/>
    <property type="match status" value="1"/>
</dbReference>
<feature type="domain" description="PHD-type" evidence="10">
    <location>
        <begin position="229"/>
        <end position="350"/>
    </location>
</feature>
<evidence type="ECO:0000256" key="4">
    <source>
        <dbReference type="ARBA" id="ARBA00022763"/>
    </source>
</evidence>
<dbReference type="GO" id="GO:0004842">
    <property type="term" value="F:ubiquitin-protein transferase activity"/>
    <property type="evidence" value="ECO:0007669"/>
    <property type="project" value="TreeGrafter"/>
</dbReference>
<reference evidence="11 12" key="1">
    <citation type="journal article" date="2018" name="Science">
        <title>The opium poppy genome and morphinan production.</title>
        <authorList>
            <person name="Guo L."/>
            <person name="Winzer T."/>
            <person name="Yang X."/>
            <person name="Li Y."/>
            <person name="Ning Z."/>
            <person name="He Z."/>
            <person name="Teodor R."/>
            <person name="Lu Y."/>
            <person name="Bowser T.A."/>
            <person name="Graham I.A."/>
            <person name="Ye K."/>
        </authorList>
    </citation>
    <scope>NUCLEOTIDE SEQUENCE [LARGE SCALE GENOMIC DNA]</scope>
    <source>
        <strain evidence="12">cv. HN1</strain>
        <tissue evidence="11">Leaves</tissue>
    </source>
</reference>
<proteinExistence type="predicted"/>
<evidence type="ECO:0000256" key="3">
    <source>
        <dbReference type="ARBA" id="ARBA00022737"/>
    </source>
</evidence>
<dbReference type="InterPro" id="IPR031099">
    <property type="entry name" value="BRCA1-associated"/>
</dbReference>
<dbReference type="PANTHER" id="PTHR13763:SF9">
    <property type="entry name" value="BRCA1-ASSOCIATED RING DOMAIN PROTEIN 1"/>
    <property type="match status" value="1"/>
</dbReference>
<dbReference type="InterPro" id="IPR013083">
    <property type="entry name" value="Znf_RING/FYVE/PHD"/>
</dbReference>
<dbReference type="Gene3D" id="2.60.210.10">
    <property type="entry name" value="Apoptosis, Tumor Necrosis Factor Receptor Associated Protein 2, Chain A"/>
    <property type="match status" value="1"/>
</dbReference>
<sequence>MQKNTTRNVQKEHADDVPSSSKFQWKIENISKLNDENRFSPIFKIGPHKWRLLAFRRGCNTNGYLSIYVVAIECKEWQFVKFSLSVVDQTNNKNTLRKDTEDMFRFTKDESDWGFDEFIQLKELKDPSNGYIVNDACITEVEFCLDSIQDFKEELVPMEHMEFVEERDLVTMSTQQCDSHRKLDKKINKQLADKVSVAKFQEKSFCIETTASTSTLLANTSVCLDYDSDFICAFCQTSTVSKGSGSMLHIANGEEVKEDEVSAGPNVIHVHRKCVELTPRVYYVGKTVMNLELELTRVSKIKCCCCGLKGAALGCFMRSCKNAYHVPCAFDTSGCRWDDEGRLMLCPSHSGAKFSHEKTKKGKFLVKDNSSAIQR</sequence>
<comment type="subcellular location">
    <subcellularLocation>
        <location evidence="1">Nucleus</location>
    </subcellularLocation>
</comment>
<dbReference type="PROSITE" id="PS51805">
    <property type="entry name" value="EPHD"/>
    <property type="match status" value="1"/>
</dbReference>
<dbReference type="InterPro" id="IPR034732">
    <property type="entry name" value="EPHD"/>
</dbReference>
<dbReference type="GO" id="GO:0000724">
    <property type="term" value="P:double-strand break repair via homologous recombination"/>
    <property type="evidence" value="ECO:0007669"/>
    <property type="project" value="TreeGrafter"/>
</dbReference>
<keyword evidence="6" id="KW-0862">Zinc</keyword>
<dbReference type="InterPro" id="IPR008974">
    <property type="entry name" value="TRAF-like"/>
</dbReference>
<keyword evidence="7" id="KW-0234">DNA repair</keyword>
<evidence type="ECO:0000259" key="9">
    <source>
        <dbReference type="PROSITE" id="PS50144"/>
    </source>
</evidence>
<keyword evidence="3" id="KW-0677">Repeat</keyword>
<name>A0A4Y7K8V7_PAPSO</name>
<evidence type="ECO:0000256" key="8">
    <source>
        <dbReference type="ARBA" id="ARBA00023242"/>
    </source>
</evidence>
<dbReference type="SMART" id="SM00061">
    <property type="entry name" value="MATH"/>
    <property type="match status" value="1"/>
</dbReference>
<organism evidence="11 12">
    <name type="scientific">Papaver somniferum</name>
    <name type="common">Opium poppy</name>
    <dbReference type="NCBI Taxonomy" id="3469"/>
    <lineage>
        <taxon>Eukaryota</taxon>
        <taxon>Viridiplantae</taxon>
        <taxon>Streptophyta</taxon>
        <taxon>Embryophyta</taxon>
        <taxon>Tracheophyta</taxon>
        <taxon>Spermatophyta</taxon>
        <taxon>Magnoliopsida</taxon>
        <taxon>Ranunculales</taxon>
        <taxon>Papaveraceae</taxon>
        <taxon>Papaveroideae</taxon>
        <taxon>Papaver</taxon>
    </lineage>
</organism>
<evidence type="ECO:0000256" key="7">
    <source>
        <dbReference type="ARBA" id="ARBA00023204"/>
    </source>
</evidence>
<keyword evidence="4" id="KW-0227">DNA damage</keyword>
<dbReference type="CDD" id="cd00121">
    <property type="entry name" value="MATH"/>
    <property type="match status" value="1"/>
</dbReference>
<dbReference type="AlphaFoldDB" id="A0A4Y7K8V7"/>
<dbReference type="SUPFAM" id="SSF49599">
    <property type="entry name" value="TRAF domain-like"/>
    <property type="match status" value="1"/>
</dbReference>
<dbReference type="GO" id="GO:0045944">
    <property type="term" value="P:positive regulation of transcription by RNA polymerase II"/>
    <property type="evidence" value="ECO:0007669"/>
    <property type="project" value="TreeGrafter"/>
</dbReference>
<dbReference type="PANTHER" id="PTHR13763">
    <property type="entry name" value="BREAST CANCER TYPE 1 SUSCEPTIBILITY PROTEIN BRCA1"/>
    <property type="match status" value="1"/>
</dbReference>
<keyword evidence="12" id="KW-1185">Reference proteome</keyword>
<dbReference type="PROSITE" id="PS50144">
    <property type="entry name" value="MATH"/>
    <property type="match status" value="1"/>
</dbReference>
<dbReference type="InterPro" id="IPR002083">
    <property type="entry name" value="MATH/TRAF_dom"/>
</dbReference>
<dbReference type="STRING" id="3469.A0A4Y7K8V7"/>
<evidence type="ECO:0000256" key="2">
    <source>
        <dbReference type="ARBA" id="ARBA00022723"/>
    </source>
</evidence>
<keyword evidence="2" id="KW-0479">Metal-binding</keyword>
<evidence type="ECO:0008006" key="13">
    <source>
        <dbReference type="Google" id="ProtNLM"/>
    </source>
</evidence>
<evidence type="ECO:0000256" key="5">
    <source>
        <dbReference type="ARBA" id="ARBA00022771"/>
    </source>
</evidence>
<evidence type="ECO:0000256" key="6">
    <source>
        <dbReference type="ARBA" id="ARBA00022833"/>
    </source>
</evidence>
<dbReference type="GO" id="GO:0005634">
    <property type="term" value="C:nucleus"/>
    <property type="evidence" value="ECO:0007669"/>
    <property type="project" value="UniProtKB-SubCell"/>
</dbReference>
<dbReference type="GO" id="GO:0008270">
    <property type="term" value="F:zinc ion binding"/>
    <property type="evidence" value="ECO:0007669"/>
    <property type="project" value="UniProtKB-KW"/>
</dbReference>
<accession>A0A4Y7K8V7</accession>
<protein>
    <recommendedName>
        <fullName evidence="13">MATH domain-containing protein</fullName>
    </recommendedName>
</protein>
<evidence type="ECO:0000313" key="11">
    <source>
        <dbReference type="EMBL" id="RZC68790.1"/>
    </source>
</evidence>
<dbReference type="EMBL" id="CM010721">
    <property type="protein sequence ID" value="RZC68790.1"/>
    <property type="molecule type" value="Genomic_DNA"/>
</dbReference>
<evidence type="ECO:0000256" key="1">
    <source>
        <dbReference type="ARBA" id="ARBA00004123"/>
    </source>
</evidence>
<dbReference type="Gramene" id="RZC68790">
    <property type="protein sequence ID" value="RZC68790"/>
    <property type="gene ID" value="C5167_031939"/>
</dbReference>
<evidence type="ECO:0000259" key="10">
    <source>
        <dbReference type="PROSITE" id="PS51805"/>
    </source>
</evidence>
<gene>
    <name evidence="11" type="ORF">C5167_031939</name>
</gene>